<gene>
    <name evidence="5" type="ORF">GB882_07315</name>
</gene>
<evidence type="ECO:0000313" key="6">
    <source>
        <dbReference type="Proteomes" id="UP000429644"/>
    </source>
</evidence>
<dbReference type="PROSITE" id="PS00061">
    <property type="entry name" value="ADH_SHORT"/>
    <property type="match status" value="1"/>
</dbReference>
<dbReference type="Gene3D" id="3.40.50.720">
    <property type="entry name" value="NAD(P)-binding Rossmann-like Domain"/>
    <property type="match status" value="1"/>
</dbReference>
<feature type="domain" description="Ketoreductase" evidence="4">
    <location>
        <begin position="7"/>
        <end position="196"/>
    </location>
</feature>
<sequence>MGICQDRVVIVTGAANGIGREHALEFARQGARVVVNDVAPVDGVLEELRALGADALGNSDDISSWEGAQALVAAAVSEFGVLHAVVNNAGILRDKMVVTMEPDQWDAVIRVHLRGTFCVTRHAAAYWRAQNKAGTPVEAPRIVNTSSPSGLFGNVGQSNYGAAKAGIAAFTVIAADELARLHVGVNAIAPTALTDMTIGLDSYVDKVRRDSEAAGFDVGSPANVSPLAVWLASPASEGITGRVFTINGGAISVVETWVKGPTARQDARWDVRELDDVVPDLVARARPNSQMNGMPR</sequence>
<dbReference type="AlphaFoldDB" id="A0A7J9UVC5"/>
<proteinExistence type="inferred from homology"/>
<accession>A0A7J9UVC5</accession>
<evidence type="ECO:0000256" key="1">
    <source>
        <dbReference type="ARBA" id="ARBA00006484"/>
    </source>
</evidence>
<dbReference type="GO" id="GO:0016491">
    <property type="term" value="F:oxidoreductase activity"/>
    <property type="evidence" value="ECO:0007669"/>
    <property type="project" value="UniProtKB-KW"/>
</dbReference>
<evidence type="ECO:0000259" key="4">
    <source>
        <dbReference type="SMART" id="SM00822"/>
    </source>
</evidence>
<dbReference type="PANTHER" id="PTHR45024">
    <property type="entry name" value="DEHYDROGENASES, SHORT CHAIN"/>
    <property type="match status" value="1"/>
</dbReference>
<dbReference type="SUPFAM" id="SSF51735">
    <property type="entry name" value="NAD(P)-binding Rossmann-fold domains"/>
    <property type="match status" value="1"/>
</dbReference>
<evidence type="ECO:0000256" key="3">
    <source>
        <dbReference type="RuleBase" id="RU000363"/>
    </source>
</evidence>
<dbReference type="SMART" id="SM00822">
    <property type="entry name" value="PKS_KR"/>
    <property type="match status" value="1"/>
</dbReference>
<name>A0A7J9UVC5_9MICO</name>
<keyword evidence="2" id="KW-0560">Oxidoreductase</keyword>
<dbReference type="OrthoDB" id="9808187at2"/>
<comment type="similarity">
    <text evidence="1 3">Belongs to the short-chain dehydrogenases/reductases (SDR) family.</text>
</comment>
<dbReference type="InterPro" id="IPR036291">
    <property type="entry name" value="NAD(P)-bd_dom_sf"/>
</dbReference>
<dbReference type="InterPro" id="IPR020904">
    <property type="entry name" value="Sc_DH/Rdtase_CS"/>
</dbReference>
<dbReference type="PRINTS" id="PR00081">
    <property type="entry name" value="GDHRDH"/>
</dbReference>
<dbReference type="EMBL" id="WHPD01001593">
    <property type="protein sequence ID" value="MPV88472.1"/>
    <property type="molecule type" value="Genomic_DNA"/>
</dbReference>
<evidence type="ECO:0000256" key="2">
    <source>
        <dbReference type="ARBA" id="ARBA00023002"/>
    </source>
</evidence>
<dbReference type="Pfam" id="PF00106">
    <property type="entry name" value="adh_short"/>
    <property type="match status" value="1"/>
</dbReference>
<dbReference type="InterPro" id="IPR057326">
    <property type="entry name" value="KR_dom"/>
</dbReference>
<organism evidence="5 6">
    <name type="scientific">Georgenia ruanii</name>
    <dbReference type="NCBI Taxonomy" id="348442"/>
    <lineage>
        <taxon>Bacteria</taxon>
        <taxon>Bacillati</taxon>
        <taxon>Actinomycetota</taxon>
        <taxon>Actinomycetes</taxon>
        <taxon>Micrococcales</taxon>
        <taxon>Bogoriellaceae</taxon>
        <taxon>Georgenia</taxon>
    </lineage>
</organism>
<dbReference type="Proteomes" id="UP000429644">
    <property type="component" value="Unassembled WGS sequence"/>
</dbReference>
<evidence type="ECO:0000313" key="5">
    <source>
        <dbReference type="EMBL" id="MPV88472.1"/>
    </source>
</evidence>
<protein>
    <submittedName>
        <fullName evidence="5">SDR family NAD(P)-dependent oxidoreductase</fullName>
    </submittedName>
</protein>
<dbReference type="InterPro" id="IPR002347">
    <property type="entry name" value="SDR_fam"/>
</dbReference>
<dbReference type="PANTHER" id="PTHR45024:SF2">
    <property type="entry name" value="SCP2 DOMAIN-CONTAINING PROTEIN"/>
    <property type="match status" value="1"/>
</dbReference>
<reference evidence="5 6" key="1">
    <citation type="submission" date="2019-10" db="EMBL/GenBank/DDBJ databases">
        <title>Georgenia wutianyii sp. nov. and Georgenia yuyongxinii sp. nov. isolated from plateau pika (Ochotona curzoniae) in the Qinghai-Tibet plateau of China.</title>
        <authorList>
            <person name="Tian Z."/>
        </authorList>
    </citation>
    <scope>NUCLEOTIDE SEQUENCE [LARGE SCALE GENOMIC DNA]</scope>
    <source>
        <strain evidence="5 6">JCM 15130</strain>
    </source>
</reference>
<keyword evidence="6" id="KW-1185">Reference proteome</keyword>
<dbReference type="PRINTS" id="PR00080">
    <property type="entry name" value="SDRFAMILY"/>
</dbReference>
<dbReference type="InterPro" id="IPR051687">
    <property type="entry name" value="Peroxisomal_Beta-Oxidation"/>
</dbReference>
<comment type="caution">
    <text evidence="5">The sequence shown here is derived from an EMBL/GenBank/DDBJ whole genome shotgun (WGS) entry which is preliminary data.</text>
</comment>